<organism evidence="3 4">
    <name type="scientific">Halovulum marinum</name>
    <dbReference type="NCBI Taxonomy" id="2662447"/>
    <lineage>
        <taxon>Bacteria</taxon>
        <taxon>Pseudomonadati</taxon>
        <taxon>Pseudomonadota</taxon>
        <taxon>Alphaproteobacteria</taxon>
        <taxon>Rhodobacterales</taxon>
        <taxon>Paracoccaceae</taxon>
        <taxon>Halovulum</taxon>
    </lineage>
</organism>
<gene>
    <name evidence="3" type="ORF">GE300_05860</name>
</gene>
<comment type="similarity">
    <text evidence="1">Belongs to the UPF0337 (CsbD) family.</text>
</comment>
<evidence type="ECO:0000256" key="1">
    <source>
        <dbReference type="ARBA" id="ARBA00009129"/>
    </source>
</evidence>
<dbReference type="InterPro" id="IPR026042">
    <property type="entry name" value="YjbJ"/>
</dbReference>
<dbReference type="InterPro" id="IPR050423">
    <property type="entry name" value="UPF0337_stress_rsp"/>
</dbReference>
<sequence>MNNDQMQGNWKQLRGKVQEAWGDLTNDDLDRIEGQRDQLVGAIQKRYGKERAEAEREVDDFLSRH</sequence>
<evidence type="ECO:0000259" key="2">
    <source>
        <dbReference type="Pfam" id="PF05532"/>
    </source>
</evidence>
<dbReference type="AlphaFoldDB" id="A0A6L5YY14"/>
<proteinExistence type="inferred from homology"/>
<dbReference type="InterPro" id="IPR008462">
    <property type="entry name" value="CsbD"/>
</dbReference>
<dbReference type="Gene3D" id="1.10.1470.10">
    <property type="entry name" value="YjbJ"/>
    <property type="match status" value="1"/>
</dbReference>
<keyword evidence="4" id="KW-1185">Reference proteome</keyword>
<dbReference type="PANTHER" id="PTHR34977">
    <property type="entry name" value="UPF0337 PROTEIN YJBJ"/>
    <property type="match status" value="1"/>
</dbReference>
<evidence type="ECO:0000313" key="4">
    <source>
        <dbReference type="Proteomes" id="UP000474957"/>
    </source>
</evidence>
<dbReference type="PANTHER" id="PTHR34977:SF1">
    <property type="entry name" value="UPF0337 PROTEIN YJBJ"/>
    <property type="match status" value="1"/>
</dbReference>
<dbReference type="Pfam" id="PF05532">
    <property type="entry name" value="CsbD"/>
    <property type="match status" value="1"/>
</dbReference>
<dbReference type="EMBL" id="WIND01000003">
    <property type="protein sequence ID" value="MSU89147.1"/>
    <property type="molecule type" value="Genomic_DNA"/>
</dbReference>
<dbReference type="RefSeq" id="WP_154445638.1">
    <property type="nucleotide sequence ID" value="NZ_WIND01000003.1"/>
</dbReference>
<accession>A0A6L5YY14</accession>
<dbReference type="SUPFAM" id="SSF69047">
    <property type="entry name" value="Hypothetical protein YjbJ"/>
    <property type="match status" value="1"/>
</dbReference>
<evidence type="ECO:0000313" key="3">
    <source>
        <dbReference type="EMBL" id="MSU89147.1"/>
    </source>
</evidence>
<name>A0A6L5YY14_9RHOB</name>
<dbReference type="InterPro" id="IPR036629">
    <property type="entry name" value="YjbJ_sf"/>
</dbReference>
<dbReference type="PIRSF" id="PIRSF039008">
    <property type="entry name" value="YjbJ"/>
    <property type="match status" value="1"/>
</dbReference>
<dbReference type="Proteomes" id="UP000474957">
    <property type="component" value="Unassembled WGS sequence"/>
</dbReference>
<reference evidence="3 4" key="1">
    <citation type="submission" date="2019-10" db="EMBL/GenBank/DDBJ databases">
        <title>Cognatihalovulum marinum gen. nov. sp. nov., a new member of the family Rhodobacteraceae isolated from deep seawater of the Northwest Indian Ocean.</title>
        <authorList>
            <person name="Ruan C."/>
            <person name="Wang J."/>
            <person name="Zheng X."/>
            <person name="Song L."/>
            <person name="Zhu Y."/>
            <person name="Huang Y."/>
            <person name="Lu Z."/>
            <person name="Du W."/>
            <person name="Huang L."/>
            <person name="Dai X."/>
        </authorList>
    </citation>
    <scope>NUCLEOTIDE SEQUENCE [LARGE SCALE GENOMIC DNA]</scope>
    <source>
        <strain evidence="3 4">2CG4</strain>
    </source>
</reference>
<comment type="caution">
    <text evidence="3">The sequence shown here is derived from an EMBL/GenBank/DDBJ whole genome shotgun (WGS) entry which is preliminary data.</text>
</comment>
<protein>
    <submittedName>
        <fullName evidence="3">CsbD family protein</fullName>
    </submittedName>
</protein>
<feature type="domain" description="CsbD-like" evidence="2">
    <location>
        <begin position="4"/>
        <end position="55"/>
    </location>
</feature>